<keyword evidence="2" id="KW-1185">Reference proteome</keyword>
<accession>A0A841K2E3</accession>
<protein>
    <submittedName>
        <fullName evidence="1">Uncharacterized protein</fullName>
    </submittedName>
</protein>
<evidence type="ECO:0000313" key="1">
    <source>
        <dbReference type="EMBL" id="MBB6147175.1"/>
    </source>
</evidence>
<dbReference type="EMBL" id="JACHEK010000013">
    <property type="protein sequence ID" value="MBB6147175.1"/>
    <property type="molecule type" value="Genomic_DNA"/>
</dbReference>
<gene>
    <name evidence="1" type="ORF">HNQ77_005169</name>
</gene>
<dbReference type="AlphaFoldDB" id="A0A841K2E3"/>
<reference evidence="1 2" key="1">
    <citation type="submission" date="2020-08" db="EMBL/GenBank/DDBJ databases">
        <title>Genomic Encyclopedia of Type Strains, Phase IV (KMG-IV): sequencing the most valuable type-strain genomes for metagenomic binning, comparative biology and taxonomic classification.</title>
        <authorList>
            <person name="Goeker M."/>
        </authorList>
    </citation>
    <scope>NUCLEOTIDE SEQUENCE [LARGE SCALE GENOMIC DNA]</scope>
    <source>
        <strain evidence="1 2">DSM 103733</strain>
    </source>
</reference>
<comment type="caution">
    <text evidence="1">The sequence shown here is derived from an EMBL/GenBank/DDBJ whole genome shotgun (WGS) entry which is preliminary data.</text>
</comment>
<name>A0A841K2E3_9BACT</name>
<sequence>MNPNDYLHGLFEELQRLKPCENCPVAHAIYWRDNKLFALVSVGDFRERVPLDFLDSNPKIAAATIFARWQEKAARDGNRKHPSDFE</sequence>
<evidence type="ECO:0000313" key="2">
    <source>
        <dbReference type="Proteomes" id="UP000538666"/>
    </source>
</evidence>
<dbReference type="Proteomes" id="UP000538666">
    <property type="component" value="Unassembled WGS sequence"/>
</dbReference>
<organism evidence="1 2">
    <name type="scientific">Silvibacterium bohemicum</name>
    <dbReference type="NCBI Taxonomy" id="1577686"/>
    <lineage>
        <taxon>Bacteria</taxon>
        <taxon>Pseudomonadati</taxon>
        <taxon>Acidobacteriota</taxon>
        <taxon>Terriglobia</taxon>
        <taxon>Terriglobales</taxon>
        <taxon>Acidobacteriaceae</taxon>
        <taxon>Silvibacterium</taxon>
    </lineage>
</organism>
<dbReference type="RefSeq" id="WP_050060161.1">
    <property type="nucleotide sequence ID" value="NZ_JACHEK010000013.1"/>
</dbReference>
<proteinExistence type="predicted"/>